<keyword evidence="6" id="KW-1185">Reference proteome</keyword>
<dbReference type="InterPro" id="IPR050654">
    <property type="entry name" value="AChE-related_enzymes"/>
</dbReference>
<proteinExistence type="inferred from homology"/>
<dbReference type="Pfam" id="PF00135">
    <property type="entry name" value="COesterase"/>
    <property type="match status" value="1"/>
</dbReference>
<comment type="caution">
    <text evidence="5">The sequence shown here is derived from an EMBL/GenBank/DDBJ whole genome shotgun (WGS) entry which is preliminary data.</text>
</comment>
<dbReference type="EC" id="3.1.1.-" evidence="3"/>
<dbReference type="PROSITE" id="PS00122">
    <property type="entry name" value="CARBOXYLESTERASE_B_1"/>
    <property type="match status" value="1"/>
</dbReference>
<dbReference type="InterPro" id="IPR029058">
    <property type="entry name" value="AB_hydrolase_fold"/>
</dbReference>
<feature type="chain" id="PRO_5031598956" description="Carboxylic ester hydrolase" evidence="3">
    <location>
        <begin position="23"/>
        <end position="526"/>
    </location>
</feature>
<evidence type="ECO:0000256" key="2">
    <source>
        <dbReference type="ARBA" id="ARBA00022801"/>
    </source>
</evidence>
<dbReference type="RefSeq" id="WP_184060168.1">
    <property type="nucleotide sequence ID" value="NZ_JACIJK010000013.1"/>
</dbReference>
<dbReference type="Gene3D" id="3.40.50.1820">
    <property type="entry name" value="alpha/beta hydrolase"/>
    <property type="match status" value="1"/>
</dbReference>
<dbReference type="Proteomes" id="UP000546200">
    <property type="component" value="Unassembled WGS sequence"/>
</dbReference>
<feature type="domain" description="Carboxylesterase type B" evidence="4">
    <location>
        <begin position="27"/>
        <end position="493"/>
    </location>
</feature>
<accession>A0A7W9BGC8</accession>
<feature type="signal peptide" evidence="3">
    <location>
        <begin position="1"/>
        <end position="22"/>
    </location>
</feature>
<sequence length="526" mass="55709">MFKPALLATALIATIAPALSHAQTTKAPEVRVAEGRLAGTFTTDGQVRRFAGIPFAAPPVGPLRWREPQPVQRWQGVRSAADFGGRCAQLPLFADMVFRSPAPSEDCLFLNVWAPATARAGAKLPVLVFIHGGGFQAGSGDEPRYDGESMARRGIVSVTVNYRLAALGFLSSAALVAESPHRASGNYGLLDQAAALAWVRRNIAAFGGDPARVTVGGESAGSMSVSALMASPLTRTRFAQAIGESGAIMAPTLDLPTRDKADAATAALAGKLGASDLAALRAVPATTLLTAASDLRFGPTLDGWFLTEQPSATFAAGRQARIPLLVGTNSQEGAAESILGNDAPTIASWRAGLVRAMGEQNATAIAAAYPVASDADVRRVATEFASDRFLGHSTWAWMDAQRRTGVPVYYYRYARVRPAALATPTAPAPFGAVHSAEIEYALGNLHTFRDSYAWTPEDERVSTTMQGYWANFVLTGDPNGAELPRWAPVGAGDAPANRQQIDVVTEGRPFDDQQRYRSMSTVLTPR</sequence>
<evidence type="ECO:0000256" key="1">
    <source>
        <dbReference type="ARBA" id="ARBA00005964"/>
    </source>
</evidence>
<dbReference type="PANTHER" id="PTHR43918">
    <property type="entry name" value="ACETYLCHOLINESTERASE"/>
    <property type="match status" value="1"/>
</dbReference>
<evidence type="ECO:0000256" key="3">
    <source>
        <dbReference type="RuleBase" id="RU361235"/>
    </source>
</evidence>
<dbReference type="PROSITE" id="PS00941">
    <property type="entry name" value="CARBOXYLESTERASE_B_2"/>
    <property type="match status" value="1"/>
</dbReference>
<keyword evidence="2 3" id="KW-0378">Hydrolase</keyword>
<dbReference type="EMBL" id="JACIJK010000013">
    <property type="protein sequence ID" value="MBB5716682.1"/>
    <property type="molecule type" value="Genomic_DNA"/>
</dbReference>
<gene>
    <name evidence="5" type="ORF">FHS94_003554</name>
</gene>
<dbReference type="AlphaFoldDB" id="A0A7W9BGC8"/>
<evidence type="ECO:0000259" key="4">
    <source>
        <dbReference type="Pfam" id="PF00135"/>
    </source>
</evidence>
<organism evidence="5 6">
    <name type="scientific">Sphingomonas aerophila</name>
    <dbReference type="NCBI Taxonomy" id="1344948"/>
    <lineage>
        <taxon>Bacteria</taxon>
        <taxon>Pseudomonadati</taxon>
        <taxon>Pseudomonadota</taxon>
        <taxon>Alphaproteobacteria</taxon>
        <taxon>Sphingomonadales</taxon>
        <taxon>Sphingomonadaceae</taxon>
        <taxon>Sphingomonas</taxon>
    </lineage>
</organism>
<keyword evidence="3" id="KW-0732">Signal</keyword>
<dbReference type="InterPro" id="IPR019819">
    <property type="entry name" value="Carboxylesterase_B_CS"/>
</dbReference>
<dbReference type="GO" id="GO:0052689">
    <property type="term" value="F:carboxylic ester hydrolase activity"/>
    <property type="evidence" value="ECO:0007669"/>
    <property type="project" value="TreeGrafter"/>
</dbReference>
<dbReference type="InterPro" id="IPR002018">
    <property type="entry name" value="CarbesteraseB"/>
</dbReference>
<evidence type="ECO:0000313" key="5">
    <source>
        <dbReference type="EMBL" id="MBB5716682.1"/>
    </source>
</evidence>
<evidence type="ECO:0000313" key="6">
    <source>
        <dbReference type="Proteomes" id="UP000546200"/>
    </source>
</evidence>
<dbReference type="InterPro" id="IPR019826">
    <property type="entry name" value="Carboxylesterase_B_AS"/>
</dbReference>
<comment type="similarity">
    <text evidence="1 3">Belongs to the type-B carboxylesterase/lipase family.</text>
</comment>
<dbReference type="SUPFAM" id="SSF53474">
    <property type="entry name" value="alpha/beta-Hydrolases"/>
    <property type="match status" value="1"/>
</dbReference>
<reference evidence="5 6" key="1">
    <citation type="submission" date="2020-08" db="EMBL/GenBank/DDBJ databases">
        <title>Genomic Encyclopedia of Type Strains, Phase IV (KMG-IV): sequencing the most valuable type-strain genomes for metagenomic binning, comparative biology and taxonomic classification.</title>
        <authorList>
            <person name="Goeker M."/>
        </authorList>
    </citation>
    <scope>NUCLEOTIDE SEQUENCE [LARGE SCALE GENOMIC DNA]</scope>
    <source>
        <strain evidence="5 6">DSM 100044</strain>
    </source>
</reference>
<protein>
    <recommendedName>
        <fullName evidence="3">Carboxylic ester hydrolase</fullName>
        <ecNumber evidence="3">3.1.1.-</ecNumber>
    </recommendedName>
</protein>
<name>A0A7W9BGC8_9SPHN</name>
<dbReference type="PANTHER" id="PTHR43918:SF4">
    <property type="entry name" value="CARBOXYLIC ESTER HYDROLASE"/>
    <property type="match status" value="1"/>
</dbReference>